<dbReference type="InterPro" id="IPR052925">
    <property type="entry name" value="Phage_Integrase-like_Recomb"/>
</dbReference>
<evidence type="ECO:0000256" key="4">
    <source>
        <dbReference type="PROSITE-ProRule" id="PRU01248"/>
    </source>
</evidence>
<dbReference type="GO" id="GO:0015074">
    <property type="term" value="P:DNA integration"/>
    <property type="evidence" value="ECO:0007669"/>
    <property type="project" value="UniProtKB-KW"/>
</dbReference>
<dbReference type="InterPro" id="IPR004107">
    <property type="entry name" value="Integrase_SAM-like_N"/>
</dbReference>
<keyword evidence="3" id="KW-0233">DNA recombination</keyword>
<evidence type="ECO:0000313" key="8">
    <source>
        <dbReference type="Proteomes" id="UP000056109"/>
    </source>
</evidence>
<dbReference type="EMBL" id="LN606600">
    <property type="protein sequence ID" value="CEF41638.1"/>
    <property type="molecule type" value="Genomic_DNA"/>
</dbReference>
<protein>
    <submittedName>
        <fullName evidence="7">Integrase family protein</fullName>
    </submittedName>
</protein>
<evidence type="ECO:0000256" key="2">
    <source>
        <dbReference type="ARBA" id="ARBA00023125"/>
    </source>
</evidence>
<proteinExistence type="predicted"/>
<keyword evidence="1" id="KW-0229">DNA integration</keyword>
<dbReference type="PATRIC" id="fig|446692.3.peg.2433"/>
<evidence type="ECO:0000313" key="7">
    <source>
        <dbReference type="EMBL" id="CEF41638.1"/>
    </source>
</evidence>
<dbReference type="PANTHER" id="PTHR34605:SF3">
    <property type="entry name" value="P CELL-TYPE AGGLUTINATION PROTEIN MAP4-LIKE-RELATED"/>
    <property type="match status" value="1"/>
</dbReference>
<dbReference type="GO" id="GO:0003677">
    <property type="term" value="F:DNA binding"/>
    <property type="evidence" value="ECO:0007669"/>
    <property type="project" value="UniProtKB-UniRule"/>
</dbReference>
<feature type="domain" description="Tyr recombinase" evidence="5">
    <location>
        <begin position="270"/>
        <end position="475"/>
    </location>
</feature>
<keyword evidence="8" id="KW-1185">Reference proteome</keyword>
<dbReference type="PROSITE" id="PS51900">
    <property type="entry name" value="CB"/>
    <property type="match status" value="1"/>
</dbReference>
<dbReference type="GeneID" id="34783375"/>
<dbReference type="PROSITE" id="PS51898">
    <property type="entry name" value="TYR_RECOMBINASE"/>
    <property type="match status" value="1"/>
</dbReference>
<dbReference type="Proteomes" id="UP000056109">
    <property type="component" value="Chromosome I"/>
</dbReference>
<dbReference type="SUPFAM" id="SSF47823">
    <property type="entry name" value="lambda integrase-like, N-terminal domain"/>
    <property type="match status" value="1"/>
</dbReference>
<dbReference type="InterPro" id="IPR010998">
    <property type="entry name" value="Integrase_recombinase_N"/>
</dbReference>
<dbReference type="AlphaFoldDB" id="A0A0U5EXA7"/>
<evidence type="ECO:0000259" key="5">
    <source>
        <dbReference type="PROSITE" id="PS51898"/>
    </source>
</evidence>
<name>A0A0U5EXA7_9PROT</name>
<dbReference type="PANTHER" id="PTHR34605">
    <property type="entry name" value="PHAGE_INTEGRASE DOMAIN-CONTAINING PROTEIN"/>
    <property type="match status" value="1"/>
</dbReference>
<dbReference type="InterPro" id="IPR002104">
    <property type="entry name" value="Integrase_catalytic"/>
</dbReference>
<dbReference type="InterPro" id="IPR011010">
    <property type="entry name" value="DNA_brk_join_enz"/>
</dbReference>
<dbReference type="Gene3D" id="1.10.150.130">
    <property type="match status" value="1"/>
</dbReference>
<dbReference type="Pfam" id="PF02899">
    <property type="entry name" value="Phage_int_SAM_1"/>
    <property type="match status" value="1"/>
</dbReference>
<reference evidence="8" key="1">
    <citation type="submission" date="2014-09" db="EMBL/GenBank/DDBJ databases">
        <authorList>
            <person name="Illeghems K.G."/>
        </authorList>
    </citation>
    <scope>NUCLEOTIDE SEQUENCE [LARGE SCALE GENOMIC DNA]</scope>
    <source>
        <strain evidence="8">108B</strain>
    </source>
</reference>
<dbReference type="Pfam" id="PF00589">
    <property type="entry name" value="Phage_integrase"/>
    <property type="match status" value="1"/>
</dbReference>
<keyword evidence="2 4" id="KW-0238">DNA-binding</keyword>
<dbReference type="RefSeq" id="WP_058988149.1">
    <property type="nucleotide sequence ID" value="NZ_LN606600.1"/>
</dbReference>
<dbReference type="GO" id="GO:0006310">
    <property type="term" value="P:DNA recombination"/>
    <property type="evidence" value="ECO:0007669"/>
    <property type="project" value="UniProtKB-KW"/>
</dbReference>
<evidence type="ECO:0000256" key="3">
    <source>
        <dbReference type="ARBA" id="ARBA00023172"/>
    </source>
</evidence>
<accession>A0A0U5EXA7</accession>
<dbReference type="InterPro" id="IPR013762">
    <property type="entry name" value="Integrase-like_cat_sf"/>
</dbReference>
<evidence type="ECO:0000259" key="6">
    <source>
        <dbReference type="PROSITE" id="PS51900"/>
    </source>
</evidence>
<dbReference type="SUPFAM" id="SSF56349">
    <property type="entry name" value="DNA breaking-rejoining enzymes"/>
    <property type="match status" value="1"/>
</dbReference>
<sequence length="478" mass="52163">MLSEVRILGSRARARRAILERVDRLTRSQLEHTDLTAASQILSTARFSPPLPLVIAGTEMPDGAYAPDRTIGRAMPYLAAAEHLARDHLGDAPIGSELAVGLEIDDGIPRFVAWIRNIEEEATPVSAPPARPPPPVGQAPVTVARWFALVSSQPVPAHDGKLHTARQAVDAYVQRSKAANTLRGYRAAVRAWCQWANTHDLPALPARSEDVAAYLADMALRKRRTSTIDLHRAALRYLHHLAQVAVPTSHPLVSATLAGIRREDDDPAPRQKTALTWDRLTEAVDAIQGQDPVAVRDRAILLLGFAGAFRRSELAGLEVSDIVTDDDGMRIRLRRSKGDPAAKGVLIGIPRGITRNCPVRAYEAWIKTVGIEAGPVFRRIWLAPVSRPGEPPAPPKIGSVALSDRSVADIIRKRCGAAGLEGDFSGHSLRRGAISTGAKDGYDLLELKRFSRHRSLQIVETYIDEASIKERHPGKSRF</sequence>
<dbReference type="KEGG" id="asz:ASN_2346"/>
<evidence type="ECO:0000256" key="1">
    <source>
        <dbReference type="ARBA" id="ARBA00022908"/>
    </source>
</evidence>
<feature type="domain" description="Core-binding (CB)" evidence="6">
    <location>
        <begin position="163"/>
        <end position="243"/>
    </location>
</feature>
<gene>
    <name evidence="7" type="ORF">ASN_2346</name>
</gene>
<dbReference type="Gene3D" id="1.10.443.10">
    <property type="entry name" value="Intergrase catalytic core"/>
    <property type="match status" value="1"/>
</dbReference>
<dbReference type="CDD" id="cd00799">
    <property type="entry name" value="INT_Cre_C"/>
    <property type="match status" value="1"/>
</dbReference>
<dbReference type="InterPro" id="IPR044068">
    <property type="entry name" value="CB"/>
</dbReference>
<organism evidence="7 8">
    <name type="scientific">Acetobacter senegalensis</name>
    <dbReference type="NCBI Taxonomy" id="446692"/>
    <lineage>
        <taxon>Bacteria</taxon>
        <taxon>Pseudomonadati</taxon>
        <taxon>Pseudomonadota</taxon>
        <taxon>Alphaproteobacteria</taxon>
        <taxon>Acetobacterales</taxon>
        <taxon>Acetobacteraceae</taxon>
        <taxon>Acetobacter</taxon>
    </lineage>
</organism>